<organism evidence="2 3">
    <name type="scientific">Puccinia graminis f. sp. tritici</name>
    <dbReference type="NCBI Taxonomy" id="56615"/>
    <lineage>
        <taxon>Eukaryota</taxon>
        <taxon>Fungi</taxon>
        <taxon>Dikarya</taxon>
        <taxon>Basidiomycota</taxon>
        <taxon>Pucciniomycotina</taxon>
        <taxon>Pucciniomycetes</taxon>
        <taxon>Pucciniales</taxon>
        <taxon>Pucciniaceae</taxon>
        <taxon>Puccinia</taxon>
    </lineage>
</organism>
<comment type="caution">
    <text evidence="2">The sequence shown here is derived from an EMBL/GenBank/DDBJ whole genome shotgun (WGS) entry which is preliminary data.</text>
</comment>
<keyword evidence="1" id="KW-0732">Signal</keyword>
<evidence type="ECO:0000313" key="2">
    <source>
        <dbReference type="EMBL" id="KAA1089521.1"/>
    </source>
</evidence>
<dbReference type="AlphaFoldDB" id="A0A5B0NJP2"/>
<name>A0A5B0NJP2_PUCGR</name>
<gene>
    <name evidence="2" type="ORF">PGT21_020892</name>
</gene>
<evidence type="ECO:0000313" key="3">
    <source>
        <dbReference type="Proteomes" id="UP000324748"/>
    </source>
</evidence>
<reference evidence="2 3" key="1">
    <citation type="submission" date="2019-05" db="EMBL/GenBank/DDBJ databases">
        <title>Emergence of the Ug99 lineage of the wheat stem rust pathogen through somatic hybridization.</title>
        <authorList>
            <person name="Li F."/>
            <person name="Upadhyaya N.M."/>
            <person name="Sperschneider J."/>
            <person name="Matny O."/>
            <person name="Nguyen-Phuc H."/>
            <person name="Mago R."/>
            <person name="Raley C."/>
            <person name="Miller M.E."/>
            <person name="Silverstein K.A.T."/>
            <person name="Henningsen E."/>
            <person name="Hirsch C.D."/>
            <person name="Visser B."/>
            <person name="Pretorius Z.A."/>
            <person name="Steffenson B.J."/>
            <person name="Schwessinger B."/>
            <person name="Dodds P.N."/>
            <person name="Figueroa M."/>
        </authorList>
    </citation>
    <scope>NUCLEOTIDE SEQUENCE [LARGE SCALE GENOMIC DNA]</scope>
    <source>
        <strain evidence="2">21-0</strain>
    </source>
</reference>
<feature type="signal peptide" evidence="1">
    <location>
        <begin position="1"/>
        <end position="19"/>
    </location>
</feature>
<evidence type="ECO:0000256" key="1">
    <source>
        <dbReference type="SAM" id="SignalP"/>
    </source>
</evidence>
<dbReference type="Proteomes" id="UP000324748">
    <property type="component" value="Unassembled WGS sequence"/>
</dbReference>
<protein>
    <submittedName>
        <fullName evidence="2">Uncharacterized protein</fullName>
    </submittedName>
</protein>
<proteinExistence type="predicted"/>
<accession>A0A5B0NJP2</accession>
<keyword evidence="3" id="KW-1185">Reference proteome</keyword>
<sequence length="125" mass="13895">MRAFSYSSILLFCIMSGSSVGVMECPRCKTGAYIETREKGTTECVMKITCNLGWQHGFSCEATVPLKERRCTQGGCNALISDNTNTAICILRTHHIPRCTLDHIEDGGTRKLSTSEWEELIESLN</sequence>
<dbReference type="EMBL" id="VSWC01000093">
    <property type="protein sequence ID" value="KAA1089521.1"/>
    <property type="molecule type" value="Genomic_DNA"/>
</dbReference>
<feature type="chain" id="PRO_5022812613" evidence="1">
    <location>
        <begin position="20"/>
        <end position="125"/>
    </location>
</feature>